<feature type="domain" description="Peptidase M10 metallopeptidase" evidence="5">
    <location>
        <begin position="59"/>
        <end position="231"/>
    </location>
</feature>
<dbReference type="InterPro" id="IPR024079">
    <property type="entry name" value="MetalloPept_cat_dom_sf"/>
</dbReference>
<keyword evidence="1" id="KW-0645">Protease</keyword>
<evidence type="ECO:0000259" key="5">
    <source>
        <dbReference type="Pfam" id="PF00413"/>
    </source>
</evidence>
<dbReference type="GO" id="GO:0006508">
    <property type="term" value="P:proteolysis"/>
    <property type="evidence" value="ECO:0007669"/>
    <property type="project" value="UniProtKB-KW"/>
</dbReference>
<gene>
    <name evidence="6" type="ordered locus">Ferp_0431</name>
</gene>
<evidence type="ECO:0000256" key="3">
    <source>
        <dbReference type="ARBA" id="ARBA00022801"/>
    </source>
</evidence>
<evidence type="ECO:0000313" key="6">
    <source>
        <dbReference type="EMBL" id="ADC64606.1"/>
    </source>
</evidence>
<dbReference type="HOGENOM" id="CLU_1192591_0_0_2"/>
<dbReference type="GO" id="GO:0008270">
    <property type="term" value="F:zinc ion binding"/>
    <property type="evidence" value="ECO:0007669"/>
    <property type="project" value="InterPro"/>
</dbReference>
<evidence type="ECO:0000256" key="1">
    <source>
        <dbReference type="ARBA" id="ARBA00022670"/>
    </source>
</evidence>
<proteinExistence type="predicted"/>
<keyword evidence="2" id="KW-0479">Metal-binding</keyword>
<evidence type="ECO:0000313" key="7">
    <source>
        <dbReference type="Proteomes" id="UP000002613"/>
    </source>
</evidence>
<keyword evidence="7" id="KW-1185">Reference proteome</keyword>
<name>D3S2X3_FERPA</name>
<reference evidence="6 7" key="2">
    <citation type="journal article" date="2011" name="Stand. Genomic Sci.">
        <title>Complete genome sequence of Ferroglobus placidus AEDII12DO.</title>
        <authorList>
            <person name="Anderson I."/>
            <person name="Risso C."/>
            <person name="Holmes D."/>
            <person name="Lucas S."/>
            <person name="Copeland A."/>
            <person name="Lapidus A."/>
            <person name="Cheng J.F."/>
            <person name="Bruce D."/>
            <person name="Goodwin L."/>
            <person name="Pitluck S."/>
            <person name="Saunders E."/>
            <person name="Brettin T."/>
            <person name="Detter J.C."/>
            <person name="Han C."/>
            <person name="Tapia R."/>
            <person name="Larimer F."/>
            <person name="Land M."/>
            <person name="Hauser L."/>
            <person name="Woyke T."/>
            <person name="Lovley D."/>
            <person name="Kyrpides N."/>
            <person name="Ivanova N."/>
        </authorList>
    </citation>
    <scope>NUCLEOTIDE SEQUENCE [LARGE SCALE GENOMIC DNA]</scope>
    <source>
        <strain evidence="7">DSM 10642 / AEDII12DO</strain>
    </source>
</reference>
<dbReference type="STRING" id="589924.Ferp_0431"/>
<dbReference type="PaxDb" id="589924-Ferp_0431"/>
<dbReference type="EMBL" id="CP001899">
    <property type="protein sequence ID" value="ADC64606.1"/>
    <property type="molecule type" value="Genomic_DNA"/>
</dbReference>
<evidence type="ECO:0000256" key="4">
    <source>
        <dbReference type="ARBA" id="ARBA00022833"/>
    </source>
</evidence>
<dbReference type="GO" id="GO:0004222">
    <property type="term" value="F:metalloendopeptidase activity"/>
    <property type="evidence" value="ECO:0007669"/>
    <property type="project" value="InterPro"/>
</dbReference>
<protein>
    <submittedName>
        <fullName evidence="6">Peptidase M10A and M12B matrixin and adamalysin</fullName>
    </submittedName>
</protein>
<evidence type="ECO:0000256" key="2">
    <source>
        <dbReference type="ARBA" id="ARBA00022723"/>
    </source>
</evidence>
<organism evidence="6 7">
    <name type="scientific">Ferroglobus placidus (strain DSM 10642 / AEDII12DO)</name>
    <dbReference type="NCBI Taxonomy" id="589924"/>
    <lineage>
        <taxon>Archaea</taxon>
        <taxon>Methanobacteriati</taxon>
        <taxon>Methanobacteriota</taxon>
        <taxon>Archaeoglobi</taxon>
        <taxon>Archaeoglobales</taxon>
        <taxon>Archaeoglobaceae</taxon>
        <taxon>Ferroglobus</taxon>
    </lineage>
</organism>
<dbReference type="SUPFAM" id="SSF55486">
    <property type="entry name" value="Metalloproteases ('zincins'), catalytic domain"/>
    <property type="match status" value="1"/>
</dbReference>
<reference evidence="7" key="1">
    <citation type="submission" date="2010-02" db="EMBL/GenBank/DDBJ databases">
        <title>Complete sequence of Ferroglobus placidus DSM 10642.</title>
        <authorList>
            <consortium name="US DOE Joint Genome Institute"/>
            <person name="Lucas S."/>
            <person name="Copeland A."/>
            <person name="Lapidus A."/>
            <person name="Cheng J.-F."/>
            <person name="Bruce D."/>
            <person name="Goodwin L."/>
            <person name="Pitluck S."/>
            <person name="Saunders E."/>
            <person name="Brettin T."/>
            <person name="Detter J.C."/>
            <person name="Han C."/>
            <person name="Tapia R."/>
            <person name="Larimer F."/>
            <person name="Land M."/>
            <person name="Hauser L."/>
            <person name="Kyrpides N."/>
            <person name="Ivanova N."/>
            <person name="Holmes D."/>
            <person name="Lovley D."/>
            <person name="Kyrpides N."/>
            <person name="Anderson I.J."/>
            <person name="Woyke T."/>
        </authorList>
    </citation>
    <scope>NUCLEOTIDE SEQUENCE [LARGE SCALE GENOMIC DNA]</scope>
    <source>
        <strain evidence="7">DSM 10642 / AEDII12DO</strain>
    </source>
</reference>
<dbReference type="AlphaFoldDB" id="D3S2X3"/>
<dbReference type="InterPro" id="IPR001818">
    <property type="entry name" value="Pept_M10_metallopeptidase"/>
</dbReference>
<dbReference type="GeneID" id="25395281"/>
<keyword evidence="3" id="KW-0378">Hydrolase</keyword>
<dbReference type="KEGG" id="fpl:Ferp_0431"/>
<dbReference type="Gene3D" id="3.40.390.10">
    <property type="entry name" value="Collagenase (Catalytic Domain)"/>
    <property type="match status" value="1"/>
</dbReference>
<accession>D3S2X3</accession>
<sequence length="232" mass="25928">MKRILLALLLVVFAISIAHAASKPQLEKITFVHYIKGSQGKPTWDENVTDYKLIAGGIKWKSLPIRYSISLHGKPSNLDNNFVISAINNASETWDEYVDANLYEMQSITNEPVISGDGNNTVGWGVLPENVIAVTHLWYNPATKEIVEFDIVFNTLYKWGNADPDNDGIADNPDVMDLQNIATHEFGHNGLDDLRPPKDSELTMYYKSDYGEIKKRTLGIGDILGIQKLYGS</sequence>
<dbReference type="Pfam" id="PF00413">
    <property type="entry name" value="Peptidase_M10"/>
    <property type="match status" value="1"/>
</dbReference>
<keyword evidence="4" id="KW-0862">Zinc</keyword>
<dbReference type="GO" id="GO:0031012">
    <property type="term" value="C:extracellular matrix"/>
    <property type="evidence" value="ECO:0007669"/>
    <property type="project" value="InterPro"/>
</dbReference>
<dbReference type="RefSeq" id="WP_012964953.1">
    <property type="nucleotide sequence ID" value="NC_013849.1"/>
</dbReference>
<dbReference type="eggNOG" id="arCOG04994">
    <property type="taxonomic scope" value="Archaea"/>
</dbReference>
<dbReference type="Proteomes" id="UP000002613">
    <property type="component" value="Chromosome"/>
</dbReference>